<comment type="similarity">
    <text evidence="2">Belongs to the beta sliding clamp family.</text>
</comment>
<comment type="caution">
    <text evidence="10">The sequence shown here is derived from an EMBL/GenBank/DDBJ whole genome shotgun (WGS) entry which is preliminary data.</text>
</comment>
<keyword evidence="7" id="KW-0239">DNA-directed DNA polymerase</keyword>
<evidence type="ECO:0000256" key="4">
    <source>
        <dbReference type="ARBA" id="ARBA00022679"/>
    </source>
</evidence>
<protein>
    <recommendedName>
        <fullName evidence="9">DNA polymerase III beta sliding clamp C-terminal domain-containing protein</fullName>
    </recommendedName>
</protein>
<dbReference type="AlphaFoldDB" id="A0A0F9MTP8"/>
<dbReference type="SUPFAM" id="SSF55979">
    <property type="entry name" value="DNA clamp"/>
    <property type="match status" value="1"/>
</dbReference>
<evidence type="ECO:0000256" key="8">
    <source>
        <dbReference type="ARBA" id="ARBA00023125"/>
    </source>
</evidence>
<evidence type="ECO:0000256" key="5">
    <source>
        <dbReference type="ARBA" id="ARBA00022695"/>
    </source>
</evidence>
<keyword evidence="3" id="KW-0963">Cytoplasm</keyword>
<dbReference type="Pfam" id="PF02768">
    <property type="entry name" value="DNA_pol3_beta_3"/>
    <property type="match status" value="1"/>
</dbReference>
<dbReference type="GO" id="GO:0005737">
    <property type="term" value="C:cytoplasm"/>
    <property type="evidence" value="ECO:0007669"/>
    <property type="project" value="UniProtKB-SubCell"/>
</dbReference>
<dbReference type="GO" id="GO:0003887">
    <property type="term" value="F:DNA-directed DNA polymerase activity"/>
    <property type="evidence" value="ECO:0007669"/>
    <property type="project" value="UniProtKB-KW"/>
</dbReference>
<dbReference type="EMBL" id="LAZR01005113">
    <property type="protein sequence ID" value="KKN02747.1"/>
    <property type="molecule type" value="Genomic_DNA"/>
</dbReference>
<feature type="non-terminal residue" evidence="10">
    <location>
        <position position="1"/>
    </location>
</feature>
<keyword evidence="4" id="KW-0808">Transferase</keyword>
<dbReference type="PANTHER" id="PTHR30478">
    <property type="entry name" value="DNA POLYMERASE III SUBUNIT BETA"/>
    <property type="match status" value="1"/>
</dbReference>
<dbReference type="PANTHER" id="PTHR30478:SF0">
    <property type="entry name" value="BETA SLIDING CLAMP"/>
    <property type="match status" value="1"/>
</dbReference>
<dbReference type="GO" id="GO:0009360">
    <property type="term" value="C:DNA polymerase III complex"/>
    <property type="evidence" value="ECO:0007669"/>
    <property type="project" value="InterPro"/>
</dbReference>
<dbReference type="Gene3D" id="3.10.150.10">
    <property type="entry name" value="DNA Polymerase III, subunit A, domain 2"/>
    <property type="match status" value="1"/>
</dbReference>
<dbReference type="GO" id="GO:0006271">
    <property type="term" value="P:DNA strand elongation involved in DNA replication"/>
    <property type="evidence" value="ECO:0007669"/>
    <property type="project" value="TreeGrafter"/>
</dbReference>
<comment type="subcellular location">
    <subcellularLocation>
        <location evidence="1">Cytoplasm</location>
    </subcellularLocation>
</comment>
<dbReference type="GO" id="GO:0008408">
    <property type="term" value="F:3'-5' exonuclease activity"/>
    <property type="evidence" value="ECO:0007669"/>
    <property type="project" value="InterPro"/>
</dbReference>
<evidence type="ECO:0000256" key="3">
    <source>
        <dbReference type="ARBA" id="ARBA00022490"/>
    </source>
</evidence>
<keyword evidence="5" id="KW-0548">Nucleotidyltransferase</keyword>
<sequence length="176" mass="19560">LPKKAKDADASDPVQLHVKRRDDGVPIQLRFALKRQDVTTMLVQGTFPNYTQLIPATHEASVTVDTRALRRELQAASVLAAQSSGIVRFNFSPPGRFEIHARAEEEGTFEAMIPAKVEGEGKIALNWAHVDTFLKTVGTDAVELRITDPARPGLFLPVGEEGYQFVCMPMFVRWDD</sequence>
<evidence type="ECO:0000256" key="6">
    <source>
        <dbReference type="ARBA" id="ARBA00022705"/>
    </source>
</evidence>
<evidence type="ECO:0000259" key="9">
    <source>
        <dbReference type="Pfam" id="PF02768"/>
    </source>
</evidence>
<evidence type="ECO:0000256" key="2">
    <source>
        <dbReference type="ARBA" id="ARBA00010752"/>
    </source>
</evidence>
<dbReference type="InterPro" id="IPR022635">
    <property type="entry name" value="DNA_polIII_beta_C"/>
</dbReference>
<dbReference type="Gene3D" id="3.70.10.10">
    <property type="match status" value="1"/>
</dbReference>
<dbReference type="GO" id="GO:0003677">
    <property type="term" value="F:DNA binding"/>
    <property type="evidence" value="ECO:0007669"/>
    <property type="project" value="UniProtKB-KW"/>
</dbReference>
<proteinExistence type="inferred from homology"/>
<dbReference type="InterPro" id="IPR046938">
    <property type="entry name" value="DNA_clamp_sf"/>
</dbReference>
<dbReference type="InterPro" id="IPR001001">
    <property type="entry name" value="DNA_polIII_beta"/>
</dbReference>
<evidence type="ECO:0000313" key="10">
    <source>
        <dbReference type="EMBL" id="KKN02747.1"/>
    </source>
</evidence>
<feature type="domain" description="DNA polymerase III beta sliding clamp C-terminal" evidence="9">
    <location>
        <begin position="52"/>
        <end position="170"/>
    </location>
</feature>
<dbReference type="CDD" id="cd00140">
    <property type="entry name" value="beta_clamp"/>
    <property type="match status" value="1"/>
</dbReference>
<evidence type="ECO:0000256" key="1">
    <source>
        <dbReference type="ARBA" id="ARBA00004496"/>
    </source>
</evidence>
<accession>A0A0F9MTP8</accession>
<reference evidence="10" key="1">
    <citation type="journal article" date="2015" name="Nature">
        <title>Complex archaea that bridge the gap between prokaryotes and eukaryotes.</title>
        <authorList>
            <person name="Spang A."/>
            <person name="Saw J.H."/>
            <person name="Jorgensen S.L."/>
            <person name="Zaremba-Niedzwiedzka K."/>
            <person name="Martijn J."/>
            <person name="Lind A.E."/>
            <person name="van Eijk R."/>
            <person name="Schleper C."/>
            <person name="Guy L."/>
            <person name="Ettema T.J."/>
        </authorList>
    </citation>
    <scope>NUCLEOTIDE SEQUENCE</scope>
</reference>
<gene>
    <name evidence="10" type="ORF">LCGC14_1114720</name>
</gene>
<evidence type="ECO:0000256" key="7">
    <source>
        <dbReference type="ARBA" id="ARBA00022932"/>
    </source>
</evidence>
<name>A0A0F9MTP8_9ZZZZ</name>
<keyword evidence="6" id="KW-0235">DNA replication</keyword>
<organism evidence="10">
    <name type="scientific">marine sediment metagenome</name>
    <dbReference type="NCBI Taxonomy" id="412755"/>
    <lineage>
        <taxon>unclassified sequences</taxon>
        <taxon>metagenomes</taxon>
        <taxon>ecological metagenomes</taxon>
    </lineage>
</organism>
<keyword evidence="8" id="KW-0238">DNA-binding</keyword>